<gene>
    <name evidence="2" type="ORF">AVEN_250490_1</name>
</gene>
<organism evidence="2 3">
    <name type="scientific">Araneus ventricosus</name>
    <name type="common">Orbweaver spider</name>
    <name type="synonym">Epeira ventricosa</name>
    <dbReference type="NCBI Taxonomy" id="182803"/>
    <lineage>
        <taxon>Eukaryota</taxon>
        <taxon>Metazoa</taxon>
        <taxon>Ecdysozoa</taxon>
        <taxon>Arthropoda</taxon>
        <taxon>Chelicerata</taxon>
        <taxon>Arachnida</taxon>
        <taxon>Araneae</taxon>
        <taxon>Araneomorphae</taxon>
        <taxon>Entelegynae</taxon>
        <taxon>Araneoidea</taxon>
        <taxon>Araneidae</taxon>
        <taxon>Araneus</taxon>
    </lineage>
</organism>
<proteinExistence type="predicted"/>
<reference evidence="2 3" key="1">
    <citation type="journal article" date="2019" name="Sci. Rep.">
        <title>Orb-weaving spider Araneus ventricosus genome elucidates the spidroin gene catalogue.</title>
        <authorList>
            <person name="Kono N."/>
            <person name="Nakamura H."/>
            <person name="Ohtoshi R."/>
            <person name="Moran D.A.P."/>
            <person name="Shinohara A."/>
            <person name="Yoshida Y."/>
            <person name="Fujiwara M."/>
            <person name="Mori M."/>
            <person name="Tomita M."/>
            <person name="Arakawa K."/>
        </authorList>
    </citation>
    <scope>NUCLEOTIDE SEQUENCE [LARGE SCALE GENOMIC DNA]</scope>
</reference>
<sequence length="79" mass="8900">MGCGGKDNRTLIPCSSQPSENHPSKEANRFNRLIAVALRRTKWAVVGKTINSYRVHHLCSHLKTSPQRSQPLQTGHHRC</sequence>
<evidence type="ECO:0000256" key="1">
    <source>
        <dbReference type="SAM" id="MobiDB-lite"/>
    </source>
</evidence>
<accession>A0A4Y2QW47</accession>
<feature type="region of interest" description="Disordered" evidence="1">
    <location>
        <begin position="1"/>
        <end position="26"/>
    </location>
</feature>
<dbReference type="Proteomes" id="UP000499080">
    <property type="component" value="Unassembled WGS sequence"/>
</dbReference>
<name>A0A4Y2QW47_ARAVE</name>
<dbReference type="AlphaFoldDB" id="A0A4Y2QW47"/>
<keyword evidence="3" id="KW-1185">Reference proteome</keyword>
<evidence type="ECO:0000313" key="2">
    <source>
        <dbReference type="EMBL" id="GBN67531.1"/>
    </source>
</evidence>
<evidence type="ECO:0000313" key="3">
    <source>
        <dbReference type="Proteomes" id="UP000499080"/>
    </source>
</evidence>
<protein>
    <submittedName>
        <fullName evidence="2">Uncharacterized protein</fullName>
    </submittedName>
</protein>
<dbReference type="EMBL" id="BGPR01014981">
    <property type="protein sequence ID" value="GBN67531.1"/>
    <property type="molecule type" value="Genomic_DNA"/>
</dbReference>
<comment type="caution">
    <text evidence="2">The sequence shown here is derived from an EMBL/GenBank/DDBJ whole genome shotgun (WGS) entry which is preliminary data.</text>
</comment>